<organism evidence="2 3">
    <name type="scientific">Collybiopsis confluens</name>
    <dbReference type="NCBI Taxonomy" id="2823264"/>
    <lineage>
        <taxon>Eukaryota</taxon>
        <taxon>Fungi</taxon>
        <taxon>Dikarya</taxon>
        <taxon>Basidiomycota</taxon>
        <taxon>Agaricomycotina</taxon>
        <taxon>Agaricomycetes</taxon>
        <taxon>Agaricomycetidae</taxon>
        <taxon>Agaricales</taxon>
        <taxon>Marasmiineae</taxon>
        <taxon>Omphalotaceae</taxon>
        <taxon>Collybiopsis</taxon>
    </lineage>
</organism>
<reference evidence="2 3" key="1">
    <citation type="journal article" date="2020" name="ISME J.">
        <title>Uncovering the hidden diversity of litter-decomposition mechanisms in mushroom-forming fungi.</title>
        <authorList>
            <person name="Floudas D."/>
            <person name="Bentzer J."/>
            <person name="Ahren D."/>
            <person name="Johansson T."/>
            <person name="Persson P."/>
            <person name="Tunlid A."/>
        </authorList>
    </citation>
    <scope>NUCLEOTIDE SEQUENCE [LARGE SCALE GENOMIC DNA]</scope>
    <source>
        <strain evidence="2 3">CBS 406.79</strain>
    </source>
</reference>
<keyword evidence="3" id="KW-1185">Reference proteome</keyword>
<proteinExistence type="predicted"/>
<comment type="caution">
    <text evidence="2">The sequence shown here is derived from an EMBL/GenBank/DDBJ whole genome shotgun (WGS) entry which is preliminary data.</text>
</comment>
<dbReference type="Proteomes" id="UP000518752">
    <property type="component" value="Unassembled WGS sequence"/>
</dbReference>
<feature type="compositionally biased region" description="Basic and acidic residues" evidence="1">
    <location>
        <begin position="74"/>
        <end position="87"/>
    </location>
</feature>
<evidence type="ECO:0000313" key="2">
    <source>
        <dbReference type="EMBL" id="KAF5381409.1"/>
    </source>
</evidence>
<dbReference type="OrthoDB" id="2507743at2759"/>
<protein>
    <submittedName>
        <fullName evidence="2">Uncharacterized protein</fullName>
    </submittedName>
</protein>
<accession>A0A8H5HDS4</accession>
<dbReference type="AlphaFoldDB" id="A0A8H5HDS4"/>
<feature type="region of interest" description="Disordered" evidence="1">
    <location>
        <begin position="24"/>
        <end position="135"/>
    </location>
</feature>
<sequence length="135" mass="14696">MPFPFTFNLSVPGLFNPFSPPPLYTDQNHAGRSIISASTNPEATRNSDSDRLNITAGSDRNNAHGHKRKPSPLGDRRSPDSSRKRGWEPSFSEPSQSMPTLASSSGYLDTPAKYREMAEQKEGLTAYHGEVSGGS</sequence>
<name>A0A8H5HDS4_9AGAR</name>
<feature type="compositionally biased region" description="Polar residues" evidence="1">
    <location>
        <begin position="25"/>
        <end position="44"/>
    </location>
</feature>
<evidence type="ECO:0000313" key="3">
    <source>
        <dbReference type="Proteomes" id="UP000518752"/>
    </source>
</evidence>
<feature type="compositionally biased region" description="Polar residues" evidence="1">
    <location>
        <begin position="92"/>
        <end position="107"/>
    </location>
</feature>
<feature type="compositionally biased region" description="Basic and acidic residues" evidence="1">
    <location>
        <begin position="112"/>
        <end position="122"/>
    </location>
</feature>
<dbReference type="EMBL" id="JAACJN010000058">
    <property type="protein sequence ID" value="KAF5381409.1"/>
    <property type="molecule type" value="Genomic_DNA"/>
</dbReference>
<evidence type="ECO:0000256" key="1">
    <source>
        <dbReference type="SAM" id="MobiDB-lite"/>
    </source>
</evidence>
<gene>
    <name evidence="2" type="ORF">D9757_009074</name>
</gene>